<dbReference type="PANTHER" id="PTHR43808">
    <property type="entry name" value="ACETYLORNITHINE DEACETYLASE"/>
    <property type="match status" value="1"/>
</dbReference>
<dbReference type="PROSITE" id="PS00759">
    <property type="entry name" value="ARGE_DAPE_CPG2_2"/>
    <property type="match status" value="1"/>
</dbReference>
<evidence type="ECO:0000256" key="4">
    <source>
        <dbReference type="ARBA" id="ARBA00022801"/>
    </source>
</evidence>
<dbReference type="Gene3D" id="1.10.150.900">
    <property type="match status" value="1"/>
</dbReference>
<dbReference type="GO" id="GO:0046872">
    <property type="term" value="F:metal ion binding"/>
    <property type="evidence" value="ECO:0007669"/>
    <property type="project" value="UniProtKB-KW"/>
</dbReference>
<dbReference type="Pfam" id="PF07687">
    <property type="entry name" value="M20_dimer"/>
    <property type="match status" value="1"/>
</dbReference>
<accession>A0A4Q0VR22</accession>
<evidence type="ECO:0000256" key="2">
    <source>
        <dbReference type="ARBA" id="ARBA00006247"/>
    </source>
</evidence>
<evidence type="ECO:0000313" key="7">
    <source>
        <dbReference type="EMBL" id="RXI97820.1"/>
    </source>
</evidence>
<protein>
    <submittedName>
        <fullName evidence="7">M20/M25/M40 family metallo-hydrolase</fullName>
    </submittedName>
</protein>
<evidence type="ECO:0000256" key="5">
    <source>
        <dbReference type="ARBA" id="ARBA00022833"/>
    </source>
</evidence>
<dbReference type="EMBL" id="QOUX01000046">
    <property type="protein sequence ID" value="RXI97820.1"/>
    <property type="molecule type" value="Genomic_DNA"/>
</dbReference>
<dbReference type="OrthoDB" id="9792335at2"/>
<comment type="similarity">
    <text evidence="2">Belongs to the peptidase M20A family.</text>
</comment>
<dbReference type="PANTHER" id="PTHR43808:SF8">
    <property type="entry name" value="PEPTIDASE M20 DIMERISATION DOMAIN-CONTAINING PROTEIN"/>
    <property type="match status" value="1"/>
</dbReference>
<reference evidence="7 8" key="1">
    <citation type="journal article" date="2019" name="Int. J. Syst. Evol. Microbiol.">
        <title>Anaerobacillus alkaliphilus sp. nov., a novel alkaliphilic and moderately halophilic bacterium.</title>
        <authorList>
            <person name="Borsodi A.K."/>
            <person name="Aszalos J.M."/>
            <person name="Bihari P."/>
            <person name="Nagy I."/>
            <person name="Schumann P."/>
            <person name="Sproer C."/>
            <person name="Kovacs A.L."/>
            <person name="Boka K."/>
            <person name="Dobosy P."/>
            <person name="Ovari M."/>
            <person name="Szili-Kovacs T."/>
            <person name="Toth E."/>
        </authorList>
    </citation>
    <scope>NUCLEOTIDE SEQUENCE [LARGE SCALE GENOMIC DNA]</scope>
    <source>
        <strain evidence="7 8">B16-10</strain>
    </source>
</reference>
<evidence type="ECO:0000313" key="8">
    <source>
        <dbReference type="Proteomes" id="UP000290649"/>
    </source>
</evidence>
<dbReference type="InterPro" id="IPR050072">
    <property type="entry name" value="Peptidase_M20A"/>
</dbReference>
<dbReference type="GO" id="GO:0016787">
    <property type="term" value="F:hydrolase activity"/>
    <property type="evidence" value="ECO:0007669"/>
    <property type="project" value="UniProtKB-KW"/>
</dbReference>
<dbReference type="Pfam" id="PF01546">
    <property type="entry name" value="Peptidase_M20"/>
    <property type="match status" value="1"/>
</dbReference>
<gene>
    <name evidence="7" type="ORF">DS745_15780</name>
</gene>
<evidence type="ECO:0000259" key="6">
    <source>
        <dbReference type="Pfam" id="PF07687"/>
    </source>
</evidence>
<keyword evidence="3" id="KW-0479">Metal-binding</keyword>
<evidence type="ECO:0000256" key="3">
    <source>
        <dbReference type="ARBA" id="ARBA00022723"/>
    </source>
</evidence>
<dbReference type="SUPFAM" id="SSF53187">
    <property type="entry name" value="Zn-dependent exopeptidases"/>
    <property type="match status" value="1"/>
</dbReference>
<dbReference type="RefSeq" id="WP_129079184.1">
    <property type="nucleotide sequence ID" value="NZ_QOUX01000046.1"/>
</dbReference>
<dbReference type="SUPFAM" id="SSF55031">
    <property type="entry name" value="Bacterial exopeptidase dimerisation domain"/>
    <property type="match status" value="1"/>
</dbReference>
<dbReference type="InterPro" id="IPR001261">
    <property type="entry name" value="ArgE/DapE_CS"/>
</dbReference>
<dbReference type="InterPro" id="IPR002933">
    <property type="entry name" value="Peptidase_M20"/>
</dbReference>
<sequence length="440" mass="48829">MNQQTNIHNRPELILQKLIQFNTTNPPGHEKACIDYINELLSGYGIESKIVSRDENRPNLIARIKGQGTASPLMLYGHVDVVTTENQSWTYPPFSGEIIDGYVWGRGAIDMKGCVAMMISAFLKAKIENTPLPGDVLLVILSDEENGGNFGAKFLVETHPELFAGVKYALGEFGGFSMELDGKRFYPIMVAEKQMSWLKISIRGQGGHGSMPVRDGVMSKLAEVLDKLNQPLPVHITPVITEMIEGIANVMPFPKKQILKQLLNPKMTRTVLKLLGEQGKTFEAILHHTVSATVIRTSDKINVIPGEITVELDGRILPGFKEEEFLVELKALINDPSIKLEVIRSDITSAKRDMKLFNRLASIIRESDPSGIPIPFVLPGVTDGRFFSSLGIQTYGFTPMKLPSEFKFLKTVHAEDERIPVDALYFGTDGLFKAIQTFGD</sequence>
<dbReference type="Gene3D" id="3.30.70.360">
    <property type="match status" value="1"/>
</dbReference>
<comment type="cofactor">
    <cofactor evidence="1">
        <name>Zn(2+)</name>
        <dbReference type="ChEBI" id="CHEBI:29105"/>
    </cofactor>
</comment>
<proteinExistence type="inferred from homology"/>
<keyword evidence="8" id="KW-1185">Reference proteome</keyword>
<dbReference type="AlphaFoldDB" id="A0A4Q0VR22"/>
<name>A0A4Q0VR22_9BACI</name>
<organism evidence="7 8">
    <name type="scientific">Anaerobacillus alkaliphilus</name>
    <dbReference type="NCBI Taxonomy" id="1548597"/>
    <lineage>
        <taxon>Bacteria</taxon>
        <taxon>Bacillati</taxon>
        <taxon>Bacillota</taxon>
        <taxon>Bacilli</taxon>
        <taxon>Bacillales</taxon>
        <taxon>Bacillaceae</taxon>
        <taxon>Anaerobacillus</taxon>
    </lineage>
</organism>
<comment type="caution">
    <text evidence="7">The sequence shown here is derived from an EMBL/GenBank/DDBJ whole genome shotgun (WGS) entry which is preliminary data.</text>
</comment>
<keyword evidence="4 7" id="KW-0378">Hydrolase</keyword>
<keyword evidence="5" id="KW-0862">Zinc</keyword>
<dbReference type="Proteomes" id="UP000290649">
    <property type="component" value="Unassembled WGS sequence"/>
</dbReference>
<evidence type="ECO:0000256" key="1">
    <source>
        <dbReference type="ARBA" id="ARBA00001947"/>
    </source>
</evidence>
<dbReference type="InterPro" id="IPR011650">
    <property type="entry name" value="Peptidase_M20_dimer"/>
</dbReference>
<dbReference type="Gene3D" id="3.40.630.10">
    <property type="entry name" value="Zn peptidases"/>
    <property type="match status" value="1"/>
</dbReference>
<feature type="domain" description="Peptidase M20 dimerisation" evidence="6">
    <location>
        <begin position="191"/>
        <end position="337"/>
    </location>
</feature>
<dbReference type="PROSITE" id="PS00758">
    <property type="entry name" value="ARGE_DAPE_CPG2_1"/>
    <property type="match status" value="1"/>
</dbReference>
<dbReference type="InterPro" id="IPR036264">
    <property type="entry name" value="Bact_exopeptidase_dim_dom"/>
</dbReference>